<proteinExistence type="predicted"/>
<protein>
    <submittedName>
        <fullName evidence="1">Uncharacterized protein</fullName>
    </submittedName>
</protein>
<dbReference type="Proteomes" id="UP001057452">
    <property type="component" value="Chromosome 9"/>
</dbReference>
<organism evidence="1 2">
    <name type="scientific">Chaenocephalus aceratus</name>
    <name type="common">Blackfin icefish</name>
    <name type="synonym">Chaenichthys aceratus</name>
    <dbReference type="NCBI Taxonomy" id="36190"/>
    <lineage>
        <taxon>Eukaryota</taxon>
        <taxon>Metazoa</taxon>
        <taxon>Chordata</taxon>
        <taxon>Craniata</taxon>
        <taxon>Vertebrata</taxon>
        <taxon>Euteleostomi</taxon>
        <taxon>Actinopterygii</taxon>
        <taxon>Neopterygii</taxon>
        <taxon>Teleostei</taxon>
        <taxon>Neoteleostei</taxon>
        <taxon>Acanthomorphata</taxon>
        <taxon>Eupercaria</taxon>
        <taxon>Perciformes</taxon>
        <taxon>Notothenioidei</taxon>
        <taxon>Channichthyidae</taxon>
        <taxon>Chaenocephalus</taxon>
    </lineage>
</organism>
<keyword evidence="2" id="KW-1185">Reference proteome</keyword>
<name>A0ACB9X557_CHAAC</name>
<dbReference type="EMBL" id="CM043793">
    <property type="protein sequence ID" value="KAI4821304.1"/>
    <property type="molecule type" value="Genomic_DNA"/>
</dbReference>
<evidence type="ECO:0000313" key="2">
    <source>
        <dbReference type="Proteomes" id="UP001057452"/>
    </source>
</evidence>
<accession>A0ACB9X557</accession>
<comment type="caution">
    <text evidence="1">The sequence shown here is derived from an EMBL/GenBank/DDBJ whole genome shotgun (WGS) entry which is preliminary data.</text>
</comment>
<feature type="non-terminal residue" evidence="1">
    <location>
        <position position="1"/>
    </location>
</feature>
<feature type="non-terminal residue" evidence="1">
    <location>
        <position position="143"/>
    </location>
</feature>
<gene>
    <name evidence="1" type="ORF">KUCAC02_029242</name>
</gene>
<evidence type="ECO:0000313" key="1">
    <source>
        <dbReference type="EMBL" id="KAI4821304.1"/>
    </source>
</evidence>
<reference evidence="1" key="1">
    <citation type="submission" date="2022-05" db="EMBL/GenBank/DDBJ databases">
        <title>Chromosome-level genome of Chaenocephalus aceratus.</title>
        <authorList>
            <person name="Park H."/>
        </authorList>
    </citation>
    <scope>NUCLEOTIDE SEQUENCE</scope>
    <source>
        <strain evidence="1">KU_202001</strain>
    </source>
</reference>
<sequence length="143" mass="15897">RAVSGRSWSRPSPAAPVCCDDVKALTLFVTHYPPLCELERVYPEHVSNFHMAFLLNEPDINTDADRRRGPARVHHFPLQLTEGAAGRSYGLNVARLVDIPVPILHTAARKAESWKNTVNARRRAHVSGATLWCAMLPLSRAPL</sequence>